<organism evidence="3 4">
    <name type="scientific">Phyllosticta citricarpa</name>
    <dbReference type="NCBI Taxonomy" id="55181"/>
    <lineage>
        <taxon>Eukaryota</taxon>
        <taxon>Fungi</taxon>
        <taxon>Dikarya</taxon>
        <taxon>Ascomycota</taxon>
        <taxon>Pezizomycotina</taxon>
        <taxon>Dothideomycetes</taxon>
        <taxon>Dothideomycetes incertae sedis</taxon>
        <taxon>Botryosphaeriales</taxon>
        <taxon>Phyllostictaceae</taxon>
        <taxon>Phyllosticta</taxon>
    </lineage>
</organism>
<comment type="caution">
    <text evidence="3">The sequence shown here is derived from an EMBL/GenBank/DDBJ whole genome shotgun (WGS) entry which is preliminary data.</text>
</comment>
<evidence type="ECO:0000313" key="4">
    <source>
        <dbReference type="Proteomes" id="UP001365128"/>
    </source>
</evidence>
<evidence type="ECO:0000256" key="1">
    <source>
        <dbReference type="SAM" id="MobiDB-lite"/>
    </source>
</evidence>
<evidence type="ECO:0000256" key="2">
    <source>
        <dbReference type="SAM" id="SignalP"/>
    </source>
</evidence>
<keyword evidence="4" id="KW-1185">Reference proteome</keyword>
<evidence type="ECO:0008006" key="5">
    <source>
        <dbReference type="Google" id="ProtNLM"/>
    </source>
</evidence>
<sequence length="153" mass="17362">MHGWLLCLMVESWTAWVPTYLHAWTDCSALLCFVLHCSALHCFALHCLFIEYTGRTEHGTMGLAALEKRTKDNETESKNEAIGERQKPRHQHSTVPKVFSIINNIWWTIWLPHATPCGIKQGGRAMRNSGYVRQSGSVGGARCAAVLCYYFYN</sequence>
<reference evidence="3 4" key="1">
    <citation type="submission" date="2024-04" db="EMBL/GenBank/DDBJ databases">
        <title>Phyllosticta paracitricarpa is synonymous to the EU quarantine fungus P. citricarpa based on phylogenomic analyses.</title>
        <authorList>
            <consortium name="Lawrence Berkeley National Laboratory"/>
            <person name="Van Ingen-Buijs V.A."/>
            <person name="Van Westerhoven A.C."/>
            <person name="Haridas S."/>
            <person name="Skiadas P."/>
            <person name="Martin F."/>
            <person name="Groenewald J.Z."/>
            <person name="Crous P.W."/>
            <person name="Seidl M.F."/>
        </authorList>
    </citation>
    <scope>NUCLEOTIDE SEQUENCE [LARGE SCALE GENOMIC DNA]</scope>
    <source>
        <strain evidence="3 4">CBS 122670</strain>
    </source>
</reference>
<feature type="compositionally biased region" description="Basic and acidic residues" evidence="1">
    <location>
        <begin position="67"/>
        <end position="86"/>
    </location>
</feature>
<gene>
    <name evidence="3" type="ORF">IWX46DRAFT_289869</name>
</gene>
<keyword evidence="2" id="KW-0732">Signal</keyword>
<accession>A0ABR1MMA2</accession>
<name>A0ABR1MMA2_9PEZI</name>
<proteinExistence type="predicted"/>
<feature type="region of interest" description="Disordered" evidence="1">
    <location>
        <begin position="67"/>
        <end position="91"/>
    </location>
</feature>
<feature type="chain" id="PRO_5047285514" description="Secreted protein" evidence="2">
    <location>
        <begin position="24"/>
        <end position="153"/>
    </location>
</feature>
<dbReference type="EMBL" id="JBBPDW010000004">
    <property type="protein sequence ID" value="KAK7553541.1"/>
    <property type="molecule type" value="Genomic_DNA"/>
</dbReference>
<evidence type="ECO:0000313" key="3">
    <source>
        <dbReference type="EMBL" id="KAK7553541.1"/>
    </source>
</evidence>
<feature type="signal peptide" evidence="2">
    <location>
        <begin position="1"/>
        <end position="23"/>
    </location>
</feature>
<dbReference type="Proteomes" id="UP001365128">
    <property type="component" value="Unassembled WGS sequence"/>
</dbReference>
<protein>
    <recommendedName>
        <fullName evidence="5">Secreted protein</fullName>
    </recommendedName>
</protein>